<evidence type="ECO:0008006" key="4">
    <source>
        <dbReference type="Google" id="ProtNLM"/>
    </source>
</evidence>
<organism evidence="2 3">
    <name type="scientific">Leifsonia kafniensis</name>
    <dbReference type="NCBI Taxonomy" id="475957"/>
    <lineage>
        <taxon>Bacteria</taxon>
        <taxon>Bacillati</taxon>
        <taxon>Actinomycetota</taxon>
        <taxon>Actinomycetes</taxon>
        <taxon>Micrococcales</taxon>
        <taxon>Microbacteriaceae</taxon>
        <taxon>Leifsonia</taxon>
    </lineage>
</organism>
<comment type="caution">
    <text evidence="2">The sequence shown here is derived from an EMBL/GenBank/DDBJ whole genome shotgun (WGS) entry which is preliminary data.</text>
</comment>
<evidence type="ECO:0000313" key="3">
    <source>
        <dbReference type="Proteomes" id="UP001501803"/>
    </source>
</evidence>
<dbReference type="EMBL" id="BAABCN010000003">
    <property type="protein sequence ID" value="GAA3875665.1"/>
    <property type="molecule type" value="Genomic_DNA"/>
</dbReference>
<evidence type="ECO:0000256" key="1">
    <source>
        <dbReference type="SAM" id="Phobius"/>
    </source>
</evidence>
<dbReference type="RefSeq" id="WP_345065113.1">
    <property type="nucleotide sequence ID" value="NZ_BAABCN010000003.1"/>
</dbReference>
<accession>A0ABP7KFG1</accession>
<proteinExistence type="predicted"/>
<reference evidence="3" key="1">
    <citation type="journal article" date="2019" name="Int. J. Syst. Evol. Microbiol.">
        <title>The Global Catalogue of Microorganisms (GCM) 10K type strain sequencing project: providing services to taxonomists for standard genome sequencing and annotation.</title>
        <authorList>
            <consortium name="The Broad Institute Genomics Platform"/>
            <consortium name="The Broad Institute Genome Sequencing Center for Infectious Disease"/>
            <person name="Wu L."/>
            <person name="Ma J."/>
        </authorList>
    </citation>
    <scope>NUCLEOTIDE SEQUENCE [LARGE SCALE GENOMIC DNA]</scope>
    <source>
        <strain evidence="3">JCM 17021</strain>
    </source>
</reference>
<dbReference type="NCBIfam" id="TIGR03816">
    <property type="entry name" value="tadE_like_DECH"/>
    <property type="match status" value="1"/>
</dbReference>
<gene>
    <name evidence="2" type="ORF">GCM10022381_17960</name>
</gene>
<feature type="transmembrane region" description="Helical" evidence="1">
    <location>
        <begin position="45"/>
        <end position="66"/>
    </location>
</feature>
<protein>
    <recommendedName>
        <fullName evidence="4">Helicase</fullName>
    </recommendedName>
</protein>
<keyword evidence="1" id="KW-0812">Transmembrane</keyword>
<dbReference type="InterPro" id="IPR021202">
    <property type="entry name" value="Rv3654c-like"/>
</dbReference>
<name>A0ABP7KFG1_9MICO</name>
<dbReference type="Proteomes" id="UP001501803">
    <property type="component" value="Unassembled WGS sequence"/>
</dbReference>
<evidence type="ECO:0000313" key="2">
    <source>
        <dbReference type="EMBL" id="GAA3875665.1"/>
    </source>
</evidence>
<keyword evidence="3" id="KW-1185">Reference proteome</keyword>
<sequence>MRRWIPERIAWIASLSWLARLACIEGLTRLRRLTTLGQERGSGSVLAVGLLGATMAATAAVIPVLVTLSVSAQVQGAADAAALAAADTASGALPGVPCEAASRTAEVNGASVVVCTIDGLIASVTVSRVFVGITIDARSRAGPPPGSPSGPPRPDG</sequence>
<keyword evidence="1" id="KW-1133">Transmembrane helix</keyword>
<keyword evidence="1" id="KW-0472">Membrane</keyword>